<dbReference type="Proteomes" id="UP000094795">
    <property type="component" value="Unassembled WGS sequence"/>
</dbReference>
<evidence type="ECO:0000259" key="3">
    <source>
        <dbReference type="PROSITE" id="PS50887"/>
    </source>
</evidence>
<name>A0A1C1YQP4_9HYPH</name>
<keyword evidence="1" id="KW-1133">Transmembrane helix</keyword>
<dbReference type="Pfam" id="PF00990">
    <property type="entry name" value="GGDEF"/>
    <property type="match status" value="1"/>
</dbReference>
<dbReference type="PROSITE" id="PS50883">
    <property type="entry name" value="EAL"/>
    <property type="match status" value="1"/>
</dbReference>
<feature type="transmembrane region" description="Helical" evidence="1">
    <location>
        <begin position="20"/>
        <end position="40"/>
    </location>
</feature>
<reference evidence="4 5" key="1">
    <citation type="submission" date="2015-12" db="EMBL/GenBank/DDBJ databases">
        <authorList>
            <person name="Shamseldin A."/>
            <person name="Moawad H."/>
            <person name="Abd El-Rahim W.M."/>
            <person name="Sadowsky M.J."/>
        </authorList>
    </citation>
    <scope>NUCLEOTIDE SEQUENCE [LARGE SCALE GENOMIC DNA]</scope>
    <source>
        <strain evidence="4 5">JC234</strain>
    </source>
</reference>
<dbReference type="InterPro" id="IPR001633">
    <property type="entry name" value="EAL_dom"/>
</dbReference>
<organism evidence="4 5">
    <name type="scientific">Hoeflea olei</name>
    <dbReference type="NCBI Taxonomy" id="1480615"/>
    <lineage>
        <taxon>Bacteria</taxon>
        <taxon>Pseudomonadati</taxon>
        <taxon>Pseudomonadota</taxon>
        <taxon>Alphaproteobacteria</taxon>
        <taxon>Hyphomicrobiales</taxon>
        <taxon>Rhizobiaceae</taxon>
        <taxon>Hoeflea</taxon>
    </lineage>
</organism>
<feature type="domain" description="EAL" evidence="2">
    <location>
        <begin position="407"/>
        <end position="657"/>
    </location>
</feature>
<dbReference type="Gene3D" id="3.20.20.450">
    <property type="entry name" value="EAL domain"/>
    <property type="match status" value="1"/>
</dbReference>
<dbReference type="CDD" id="cd01949">
    <property type="entry name" value="GGDEF"/>
    <property type="match status" value="1"/>
</dbReference>
<feature type="transmembrane region" description="Helical" evidence="1">
    <location>
        <begin position="188"/>
        <end position="209"/>
    </location>
</feature>
<evidence type="ECO:0008006" key="6">
    <source>
        <dbReference type="Google" id="ProtNLM"/>
    </source>
</evidence>
<dbReference type="SUPFAM" id="SSF55073">
    <property type="entry name" value="Nucleotide cyclase"/>
    <property type="match status" value="1"/>
</dbReference>
<accession>A0A1C1YQP4</accession>
<keyword evidence="1" id="KW-0812">Transmembrane</keyword>
<evidence type="ECO:0000259" key="2">
    <source>
        <dbReference type="PROSITE" id="PS50883"/>
    </source>
</evidence>
<dbReference type="SUPFAM" id="SSF141868">
    <property type="entry name" value="EAL domain-like"/>
    <property type="match status" value="1"/>
</dbReference>
<dbReference type="CDD" id="cd01948">
    <property type="entry name" value="EAL"/>
    <property type="match status" value="1"/>
</dbReference>
<feature type="domain" description="GGDEF" evidence="3">
    <location>
        <begin position="263"/>
        <end position="398"/>
    </location>
</feature>
<dbReference type="PANTHER" id="PTHR44757">
    <property type="entry name" value="DIGUANYLATE CYCLASE DGCP"/>
    <property type="match status" value="1"/>
</dbReference>
<dbReference type="InterPro" id="IPR035919">
    <property type="entry name" value="EAL_sf"/>
</dbReference>
<evidence type="ECO:0000313" key="4">
    <source>
        <dbReference type="EMBL" id="OCW55804.1"/>
    </source>
</evidence>
<sequence>MSPARPDLPPICRVTGIFNVLAALMTIALLIIIAVHANLVTETERTMQRSSRYDSAWVGAAGRIEILNLQKALAGFALSRSEEDADQVVLFTEILANRFSIYRAPGFQAFLDAKPRRRQLLVEAESRFAMARPQLAAVRDLNAAALAALGAELERVFAAVDRVGAEGQADSVNEAAQIRAEMRARQTLQTWLVSGLFGSIALLLAMSTVQNRFLRSATRSAQRSAMDFSYLAHHDSLTGLPNRMAFTDAFARAAAACSEGRTRKIAVLALDLDGFKNINDRLGHGVGDALLRQVAERLAGCCAAFDNCMLTARVGGDEFVVMLDASDGAQDVLAQAEQLRAALSESYVAAGGSLLVGASGGIAVSDADGDPDALLVNADIALAQAKLSGKGRVVAFDPATREAFLRRALIEAELGEAIATGQIVPHYQIKMDVGSGRVCGVEALARWTHPTLGAISTAEFTPIAEGSGLILSLGRSILERACRDARSFPEGIGVAVNLSAIQFMRDDVVDAIEQVLRATGLPAHRLTLEVTETLMLSESERAIDTLTRLRDMGVAIALDDFGTGYSALSYLRQFPWDELKIDRSFIVEMETDARARAIVGSITAMAHELGIDVTAEGVETRGQVEALRAVGCETLQGYFLGRPVAVADLPWAMLEGVAAVARIGSGVAAPAQSRSA</sequence>
<proteinExistence type="predicted"/>
<dbReference type="SMART" id="SM00052">
    <property type="entry name" value="EAL"/>
    <property type="match status" value="1"/>
</dbReference>
<keyword evidence="5" id="KW-1185">Reference proteome</keyword>
<dbReference type="InterPro" id="IPR029787">
    <property type="entry name" value="Nucleotide_cyclase"/>
</dbReference>
<dbReference type="EMBL" id="LQZT01000049">
    <property type="protein sequence ID" value="OCW55804.1"/>
    <property type="molecule type" value="Genomic_DNA"/>
</dbReference>
<dbReference type="InterPro" id="IPR043128">
    <property type="entry name" value="Rev_trsase/Diguanyl_cyclase"/>
</dbReference>
<gene>
    <name evidence="4" type="ORF">AWJ14_15095</name>
</gene>
<keyword evidence="1" id="KW-0472">Membrane</keyword>
<evidence type="ECO:0000256" key="1">
    <source>
        <dbReference type="SAM" id="Phobius"/>
    </source>
</evidence>
<dbReference type="NCBIfam" id="TIGR00254">
    <property type="entry name" value="GGDEF"/>
    <property type="match status" value="1"/>
</dbReference>
<dbReference type="PROSITE" id="PS50887">
    <property type="entry name" value="GGDEF"/>
    <property type="match status" value="1"/>
</dbReference>
<dbReference type="AlphaFoldDB" id="A0A1C1YQP4"/>
<dbReference type="InterPro" id="IPR052155">
    <property type="entry name" value="Biofilm_reg_signaling"/>
</dbReference>
<dbReference type="STRING" id="1480615.AWJ14_15095"/>
<evidence type="ECO:0000313" key="5">
    <source>
        <dbReference type="Proteomes" id="UP000094795"/>
    </source>
</evidence>
<dbReference type="Pfam" id="PF00563">
    <property type="entry name" value="EAL"/>
    <property type="match status" value="1"/>
</dbReference>
<dbReference type="Gene3D" id="3.30.70.270">
    <property type="match status" value="1"/>
</dbReference>
<protein>
    <recommendedName>
        <fullName evidence="6">Diguanylate cyclase</fullName>
    </recommendedName>
</protein>
<comment type="caution">
    <text evidence="4">The sequence shown here is derived from an EMBL/GenBank/DDBJ whole genome shotgun (WGS) entry which is preliminary data.</text>
</comment>
<dbReference type="SMART" id="SM00267">
    <property type="entry name" value="GGDEF"/>
    <property type="match status" value="1"/>
</dbReference>
<dbReference type="RefSeq" id="WP_066183993.1">
    <property type="nucleotide sequence ID" value="NZ_LQZT01000049.1"/>
</dbReference>
<dbReference type="PANTHER" id="PTHR44757:SF2">
    <property type="entry name" value="BIOFILM ARCHITECTURE MAINTENANCE PROTEIN MBAA"/>
    <property type="match status" value="1"/>
</dbReference>
<dbReference type="InterPro" id="IPR000160">
    <property type="entry name" value="GGDEF_dom"/>
</dbReference>